<keyword evidence="2" id="KW-1133">Transmembrane helix</keyword>
<dbReference type="OrthoDB" id="1194650at2759"/>
<feature type="compositionally biased region" description="Basic and acidic residues" evidence="1">
    <location>
        <begin position="244"/>
        <end position="294"/>
    </location>
</feature>
<evidence type="ECO:0000313" key="4">
    <source>
        <dbReference type="Proteomes" id="UP000824120"/>
    </source>
</evidence>
<feature type="region of interest" description="Disordered" evidence="1">
    <location>
        <begin position="244"/>
        <end position="317"/>
    </location>
</feature>
<comment type="caution">
    <text evidence="3">The sequence shown here is derived from an EMBL/GenBank/DDBJ whole genome shotgun (WGS) entry which is preliminary data.</text>
</comment>
<gene>
    <name evidence="3" type="ORF">H5410_029993</name>
</gene>
<keyword evidence="2" id="KW-0472">Membrane</keyword>
<dbReference type="EMBL" id="JACXVP010000006">
    <property type="protein sequence ID" value="KAG5598623.1"/>
    <property type="molecule type" value="Genomic_DNA"/>
</dbReference>
<evidence type="ECO:0000256" key="2">
    <source>
        <dbReference type="SAM" id="Phobius"/>
    </source>
</evidence>
<evidence type="ECO:0000313" key="3">
    <source>
        <dbReference type="EMBL" id="KAG5598623.1"/>
    </source>
</evidence>
<proteinExistence type="predicted"/>
<organism evidence="3 4">
    <name type="scientific">Solanum commersonii</name>
    <name type="common">Commerson's wild potato</name>
    <name type="synonym">Commerson's nightshade</name>
    <dbReference type="NCBI Taxonomy" id="4109"/>
    <lineage>
        <taxon>Eukaryota</taxon>
        <taxon>Viridiplantae</taxon>
        <taxon>Streptophyta</taxon>
        <taxon>Embryophyta</taxon>
        <taxon>Tracheophyta</taxon>
        <taxon>Spermatophyta</taxon>
        <taxon>Magnoliopsida</taxon>
        <taxon>eudicotyledons</taxon>
        <taxon>Gunneridae</taxon>
        <taxon>Pentapetalae</taxon>
        <taxon>asterids</taxon>
        <taxon>lamiids</taxon>
        <taxon>Solanales</taxon>
        <taxon>Solanaceae</taxon>
        <taxon>Solanoideae</taxon>
        <taxon>Solaneae</taxon>
        <taxon>Solanum</taxon>
    </lineage>
</organism>
<accession>A0A9J5YFM6</accession>
<keyword evidence="4" id="KW-1185">Reference proteome</keyword>
<keyword evidence="2" id="KW-0812">Transmembrane</keyword>
<reference evidence="3 4" key="1">
    <citation type="submission" date="2020-09" db="EMBL/GenBank/DDBJ databases">
        <title>De no assembly of potato wild relative species, Solanum commersonii.</title>
        <authorList>
            <person name="Cho K."/>
        </authorList>
    </citation>
    <scope>NUCLEOTIDE SEQUENCE [LARGE SCALE GENOMIC DNA]</scope>
    <source>
        <strain evidence="3">LZ3.2</strain>
        <tissue evidence="3">Leaf</tissue>
    </source>
</reference>
<name>A0A9J5YFM6_SOLCO</name>
<evidence type="ECO:0000256" key="1">
    <source>
        <dbReference type="SAM" id="MobiDB-lite"/>
    </source>
</evidence>
<protein>
    <submittedName>
        <fullName evidence="3">Uncharacterized protein</fullName>
    </submittedName>
</protein>
<sequence>MRMMIPCPCQLLGSFPAKISVRARMTLYSDFRNALVQEKIYNDFKDFFKSYPWGKECFDLSMKYLKKNNNLKKQSEVYKERGNASYALYGFPRAFLFGYMRLFLILVIMQRSLWILLCQFPVYLDGTWQRAITLSKVVHPYLVPTVRETKQNYMATLKSYTDEVKDTIIDALKANLKGVTVLTSAVENQEDEILATVDKHEDYTAPTVDEDGVEVDVDEILPLAIVDENLIAAVAEYFAEEIEEKKQEEKEEEQIKEKEEEKIEENKEQEKEEEQIKLQKEEKEHEKLEEKVDEGSDENSMDVMGIVMELNGELNGD</sequence>
<feature type="transmembrane region" description="Helical" evidence="2">
    <location>
        <begin position="86"/>
        <end position="109"/>
    </location>
</feature>
<dbReference type="AlphaFoldDB" id="A0A9J5YFM6"/>
<dbReference type="Proteomes" id="UP000824120">
    <property type="component" value="Chromosome 6"/>
</dbReference>